<gene>
    <name evidence="3" type="ORF">EDS130_LOCUS3963</name>
</gene>
<sequence length="288" mass="33843">MRQARSSFNSQNDENARLERRRNRFANESTIQSSKSNIDPDQPLIGTCETLEKSYLRLTSAPDPSIIRPLYVLEKAFPFIMDKYKANDDWSYVSSQLKSIRQDLMVQCIRNNFTVRVYEENARLALEMGDRDQFVQCQTQLEALYDSDDCTRSNLAEFLIYRLLYSLLINDYKRVNRILIDINRVTKTEDLNTTLQFCSAFRRKNYMQLFVFYKSLPRLAQCLVNLFLDIYRKQIIEILIWGFSPTFPMEVVTSMLAYDSDELCQEHLRSLGIKFTPDIPMAIDCKTI</sequence>
<accession>A0A813RJY3</accession>
<dbReference type="InterPro" id="IPR005062">
    <property type="entry name" value="SAC3/GANP/THP3_conserved"/>
</dbReference>
<organism evidence="3 4">
    <name type="scientific">Adineta ricciae</name>
    <name type="common">Rotifer</name>
    <dbReference type="NCBI Taxonomy" id="249248"/>
    <lineage>
        <taxon>Eukaryota</taxon>
        <taxon>Metazoa</taxon>
        <taxon>Spiralia</taxon>
        <taxon>Gnathifera</taxon>
        <taxon>Rotifera</taxon>
        <taxon>Eurotatoria</taxon>
        <taxon>Bdelloidea</taxon>
        <taxon>Adinetida</taxon>
        <taxon>Adinetidae</taxon>
        <taxon>Adineta</taxon>
    </lineage>
</organism>
<feature type="region of interest" description="Disordered" evidence="1">
    <location>
        <begin position="1"/>
        <end position="44"/>
    </location>
</feature>
<evidence type="ECO:0000313" key="3">
    <source>
        <dbReference type="EMBL" id="CAF0783481.1"/>
    </source>
</evidence>
<evidence type="ECO:0000259" key="2">
    <source>
        <dbReference type="Pfam" id="PF03399"/>
    </source>
</evidence>
<dbReference type="Gene3D" id="1.25.40.990">
    <property type="match status" value="1"/>
</dbReference>
<dbReference type="GO" id="GO:0005634">
    <property type="term" value="C:nucleus"/>
    <property type="evidence" value="ECO:0007669"/>
    <property type="project" value="TreeGrafter"/>
</dbReference>
<evidence type="ECO:0000313" key="4">
    <source>
        <dbReference type="Proteomes" id="UP000663852"/>
    </source>
</evidence>
<evidence type="ECO:0000256" key="1">
    <source>
        <dbReference type="SAM" id="MobiDB-lite"/>
    </source>
</evidence>
<proteinExistence type="predicted"/>
<protein>
    <recommendedName>
        <fullName evidence="2">SAC3/GANP/THP3 conserved domain-containing protein</fullName>
    </recommendedName>
</protein>
<feature type="compositionally biased region" description="Polar residues" evidence="1">
    <location>
        <begin position="26"/>
        <end position="39"/>
    </location>
</feature>
<dbReference type="OrthoDB" id="199574at2759"/>
<name>A0A813RJY3_ADIRI</name>
<dbReference type="Pfam" id="PF03399">
    <property type="entry name" value="SAC3_GANP"/>
    <property type="match status" value="1"/>
</dbReference>
<feature type="domain" description="SAC3/GANP/THP3 conserved" evidence="2">
    <location>
        <begin position="55"/>
        <end position="276"/>
    </location>
</feature>
<dbReference type="InterPro" id="IPR045107">
    <property type="entry name" value="SAC3/GANP/THP3"/>
</dbReference>
<reference evidence="3" key="1">
    <citation type="submission" date="2021-02" db="EMBL/GenBank/DDBJ databases">
        <authorList>
            <person name="Nowell W R."/>
        </authorList>
    </citation>
    <scope>NUCLEOTIDE SEQUENCE</scope>
</reference>
<comment type="caution">
    <text evidence="3">The sequence shown here is derived from an EMBL/GenBank/DDBJ whole genome shotgun (WGS) entry which is preliminary data.</text>
</comment>
<dbReference type="PANTHER" id="PTHR12436">
    <property type="entry name" value="80 KDA MCM3-ASSOCIATED PROTEIN"/>
    <property type="match status" value="1"/>
</dbReference>
<dbReference type="PANTHER" id="PTHR12436:SF4">
    <property type="entry name" value="LEUKOCYTE RECEPTOR CLUSTER MEMBER 8"/>
    <property type="match status" value="1"/>
</dbReference>
<dbReference type="AlphaFoldDB" id="A0A813RJY3"/>
<dbReference type="Proteomes" id="UP000663852">
    <property type="component" value="Unassembled WGS sequence"/>
</dbReference>
<feature type="compositionally biased region" description="Polar residues" evidence="1">
    <location>
        <begin position="1"/>
        <end position="13"/>
    </location>
</feature>
<dbReference type="EMBL" id="CAJNOJ010000010">
    <property type="protein sequence ID" value="CAF0783481.1"/>
    <property type="molecule type" value="Genomic_DNA"/>
</dbReference>